<name>A0A9W8GID3_9FUNG</name>
<evidence type="ECO:0000256" key="3">
    <source>
        <dbReference type="ARBA" id="ARBA00023002"/>
    </source>
</evidence>
<gene>
    <name evidence="5" type="ORF">IWW39_004818</name>
</gene>
<organism evidence="5 6">
    <name type="scientific">Coemansia spiralis</name>
    <dbReference type="NCBI Taxonomy" id="417178"/>
    <lineage>
        <taxon>Eukaryota</taxon>
        <taxon>Fungi</taxon>
        <taxon>Fungi incertae sedis</taxon>
        <taxon>Zoopagomycota</taxon>
        <taxon>Kickxellomycotina</taxon>
        <taxon>Kickxellomycetes</taxon>
        <taxon>Kickxellales</taxon>
        <taxon>Kickxellaceae</taxon>
        <taxon>Coemansia</taxon>
    </lineage>
</organism>
<dbReference type="EMBL" id="JANBTX010000201">
    <property type="protein sequence ID" value="KAJ2684580.1"/>
    <property type="molecule type" value="Genomic_DNA"/>
</dbReference>
<evidence type="ECO:0000256" key="4">
    <source>
        <dbReference type="RuleBase" id="RU000363"/>
    </source>
</evidence>
<dbReference type="OrthoDB" id="37659at2759"/>
<dbReference type="PRINTS" id="PR00080">
    <property type="entry name" value="SDRFAMILY"/>
</dbReference>
<evidence type="ECO:0000313" key="6">
    <source>
        <dbReference type="Proteomes" id="UP001151516"/>
    </source>
</evidence>
<comment type="caution">
    <text evidence="5">The sequence shown here is derived from an EMBL/GenBank/DDBJ whole genome shotgun (WGS) entry which is preliminary data.</text>
</comment>
<dbReference type="AlphaFoldDB" id="A0A9W8GID3"/>
<evidence type="ECO:0000313" key="5">
    <source>
        <dbReference type="EMBL" id="KAJ2684580.1"/>
    </source>
</evidence>
<dbReference type="Proteomes" id="UP001151516">
    <property type="component" value="Unassembled WGS sequence"/>
</dbReference>
<comment type="similarity">
    <text evidence="1 4">Belongs to the short-chain dehydrogenases/reductases (SDR) family.</text>
</comment>
<evidence type="ECO:0000256" key="2">
    <source>
        <dbReference type="ARBA" id="ARBA00022857"/>
    </source>
</evidence>
<sequence length="274" mass="29793">MSAHYDFTGKVAVVTGGARSIGLVTAQTLARRGVKVVIGDILESGAQAADQINQEAHAPMALFQHCDVTDTSSLKALIDLAVTHFGRLDILVNNAGILDRPWEQDTEGDYARRCIDINVRSLIDGTIHALHYWNQDEDRKGVVINLASTAAYTPLTYMATYGASKAAVAAYTKSLASLAPKVRVNAVAPSWVDTNLVDTEHIGRDHYTVQYTGLMQPRAVVEQIMRLIEDETMAGDIVIIRNAAEPVLCPAPKSTQVEAKIRAEVRERAAAKQE</sequence>
<evidence type="ECO:0000256" key="1">
    <source>
        <dbReference type="ARBA" id="ARBA00006484"/>
    </source>
</evidence>
<dbReference type="GO" id="GO:0005737">
    <property type="term" value="C:cytoplasm"/>
    <property type="evidence" value="ECO:0007669"/>
    <property type="project" value="TreeGrafter"/>
</dbReference>
<protein>
    <recommendedName>
        <fullName evidence="7">NAD(P)-binding protein</fullName>
    </recommendedName>
</protein>
<dbReference type="InterPro" id="IPR036291">
    <property type="entry name" value="NAD(P)-bd_dom_sf"/>
</dbReference>
<dbReference type="InterPro" id="IPR020904">
    <property type="entry name" value="Sc_DH/Rdtase_CS"/>
</dbReference>
<dbReference type="Gene3D" id="3.40.50.720">
    <property type="entry name" value="NAD(P)-binding Rossmann-like Domain"/>
    <property type="match status" value="1"/>
</dbReference>
<keyword evidence="2" id="KW-0521">NADP</keyword>
<dbReference type="Pfam" id="PF00106">
    <property type="entry name" value="adh_short"/>
    <property type="match status" value="1"/>
</dbReference>
<dbReference type="GO" id="GO:0016616">
    <property type="term" value="F:oxidoreductase activity, acting on the CH-OH group of donors, NAD or NADP as acceptor"/>
    <property type="evidence" value="ECO:0007669"/>
    <property type="project" value="TreeGrafter"/>
</dbReference>
<dbReference type="PANTHER" id="PTHR44229">
    <property type="entry name" value="15-HYDROXYPROSTAGLANDIN DEHYDROGENASE [NAD(+)]"/>
    <property type="match status" value="1"/>
</dbReference>
<dbReference type="SUPFAM" id="SSF51735">
    <property type="entry name" value="NAD(P)-binding Rossmann-fold domains"/>
    <property type="match status" value="1"/>
</dbReference>
<evidence type="ECO:0008006" key="7">
    <source>
        <dbReference type="Google" id="ProtNLM"/>
    </source>
</evidence>
<dbReference type="PANTHER" id="PTHR44229:SF4">
    <property type="entry name" value="15-HYDROXYPROSTAGLANDIN DEHYDROGENASE [NAD(+)]"/>
    <property type="match status" value="1"/>
</dbReference>
<dbReference type="PROSITE" id="PS00061">
    <property type="entry name" value="ADH_SHORT"/>
    <property type="match status" value="1"/>
</dbReference>
<keyword evidence="6" id="KW-1185">Reference proteome</keyword>
<dbReference type="InterPro" id="IPR002347">
    <property type="entry name" value="SDR_fam"/>
</dbReference>
<proteinExistence type="inferred from homology"/>
<accession>A0A9W8GID3</accession>
<keyword evidence="3" id="KW-0560">Oxidoreductase</keyword>
<reference evidence="5" key="1">
    <citation type="submission" date="2022-07" db="EMBL/GenBank/DDBJ databases">
        <title>Phylogenomic reconstructions and comparative analyses of Kickxellomycotina fungi.</title>
        <authorList>
            <person name="Reynolds N.K."/>
            <person name="Stajich J.E."/>
            <person name="Barry K."/>
            <person name="Grigoriev I.V."/>
            <person name="Crous P."/>
            <person name="Smith M.E."/>
        </authorList>
    </citation>
    <scope>NUCLEOTIDE SEQUENCE</scope>
    <source>
        <strain evidence="5">CBS 109367</strain>
    </source>
</reference>
<dbReference type="PRINTS" id="PR00081">
    <property type="entry name" value="GDHRDH"/>
</dbReference>